<evidence type="ECO:0000256" key="2">
    <source>
        <dbReference type="ARBA" id="ARBA00023242"/>
    </source>
</evidence>
<organism evidence="6 7">
    <name type="scientific">Drosophila guanche</name>
    <name type="common">Fruit fly</name>
    <dbReference type="NCBI Taxonomy" id="7266"/>
    <lineage>
        <taxon>Eukaryota</taxon>
        <taxon>Metazoa</taxon>
        <taxon>Ecdysozoa</taxon>
        <taxon>Arthropoda</taxon>
        <taxon>Hexapoda</taxon>
        <taxon>Insecta</taxon>
        <taxon>Pterygota</taxon>
        <taxon>Neoptera</taxon>
        <taxon>Endopterygota</taxon>
        <taxon>Diptera</taxon>
        <taxon>Brachycera</taxon>
        <taxon>Muscomorpha</taxon>
        <taxon>Ephydroidea</taxon>
        <taxon>Drosophilidae</taxon>
        <taxon>Drosophila</taxon>
        <taxon>Sophophora</taxon>
    </lineage>
</organism>
<evidence type="ECO:0000256" key="4">
    <source>
        <dbReference type="SAM" id="SignalP"/>
    </source>
</evidence>
<dbReference type="SUPFAM" id="SSF54236">
    <property type="entry name" value="Ubiquitin-like"/>
    <property type="match status" value="1"/>
</dbReference>
<keyword evidence="7" id="KW-1185">Reference proteome</keyword>
<name>A0A3B0JXA2_DROGU</name>
<keyword evidence="2" id="KW-0539">Nucleus</keyword>
<dbReference type="OrthoDB" id="442921at2759"/>
<dbReference type="PANTHER" id="PTHR47187">
    <property type="entry name" value="NFATC2-INTERACTING PROTEIN"/>
    <property type="match status" value="1"/>
</dbReference>
<feature type="region of interest" description="Disordered" evidence="3">
    <location>
        <begin position="260"/>
        <end position="279"/>
    </location>
</feature>
<evidence type="ECO:0000313" key="7">
    <source>
        <dbReference type="Proteomes" id="UP000268350"/>
    </source>
</evidence>
<feature type="domain" description="Ubiquitin-like" evidence="5">
    <location>
        <begin position="374"/>
        <end position="449"/>
    </location>
</feature>
<feature type="chain" id="PRO_5017179486" evidence="4">
    <location>
        <begin position="20"/>
        <end position="449"/>
    </location>
</feature>
<accession>A0A3B0JXA2</accession>
<dbReference type="STRING" id="7266.A0A3B0JXA2"/>
<dbReference type="InterPro" id="IPR022617">
    <property type="entry name" value="Rad60/SUMO-like_dom"/>
</dbReference>
<dbReference type="EMBL" id="OUUW01000005">
    <property type="protein sequence ID" value="SPP80130.1"/>
    <property type="molecule type" value="Genomic_DNA"/>
</dbReference>
<dbReference type="Pfam" id="PF11976">
    <property type="entry name" value="Rad60-SLD"/>
    <property type="match status" value="1"/>
</dbReference>
<keyword evidence="4" id="KW-0732">Signal</keyword>
<evidence type="ECO:0000313" key="6">
    <source>
        <dbReference type="EMBL" id="SPP80130.1"/>
    </source>
</evidence>
<protein>
    <submittedName>
        <fullName evidence="6">Blast:TAF5-like RNA polymerase II p300/CBP-associated factor-associated factor 65 kDa subunit 5L</fullName>
    </submittedName>
</protein>
<sequence>MSFFGILLKVVRLFVSISGHTGVLQQNINFKFYFVSQIYAEMSDDEYDIFSSLRTINRVKVPPKEAYSPSNESFSKELEAELLDEHSTTKKTSKAKVNDTTTAPTKKKDRKGKKNVQQDEKPPIGEEATGGQAKEPSRSLSPVSKMLFELEQEKAKAEEETSGPVARRTRSSLGKVANQPEVKQPSPPKRKKLTKKNDSKSKSDQRQTTILQSFSGTTSIPMPTSWRQRMAELAARSHVVDNIDLVSAVLPRVEGFVNLDSDDEAEGSKPVEEAPVESENPPMDIALSWLGEIQHYKLRQHRKFLHMFKEVAERNGVDVDDIVIDKYDTLVEPTDTPHSIGLMKFHTLTGRAMKSNNSHKNGAAASSVVLKKAHKFQLKVQGDVFKRPILIGMKKKDVFKELYLKCADELNCDVHLVKLFFDGELLDPEDTPKAQGMEGNEIIDLHLKT</sequence>
<dbReference type="CDD" id="cd01763">
    <property type="entry name" value="Ubl_SUMO_like"/>
    <property type="match status" value="1"/>
</dbReference>
<feature type="compositionally biased region" description="Polar residues" evidence="3">
    <location>
        <begin position="206"/>
        <end position="222"/>
    </location>
</feature>
<evidence type="ECO:0000259" key="5">
    <source>
        <dbReference type="PROSITE" id="PS50053"/>
    </source>
</evidence>
<gene>
    <name evidence="6" type="ORF">DGUA_6G004984</name>
</gene>
<dbReference type="InterPro" id="IPR052324">
    <property type="entry name" value="NFATC2-Int_DNA_Repair"/>
</dbReference>
<feature type="signal peptide" evidence="4">
    <location>
        <begin position="1"/>
        <end position="19"/>
    </location>
</feature>
<comment type="subcellular location">
    <subcellularLocation>
        <location evidence="1">Nucleus</location>
    </subcellularLocation>
</comment>
<proteinExistence type="predicted"/>
<dbReference type="InterPro" id="IPR029071">
    <property type="entry name" value="Ubiquitin-like_domsf"/>
</dbReference>
<dbReference type="Gene3D" id="3.10.20.90">
    <property type="entry name" value="Phosphatidylinositol 3-kinase Catalytic Subunit, Chain A, domain 1"/>
    <property type="match status" value="2"/>
</dbReference>
<dbReference type="InterPro" id="IPR000626">
    <property type="entry name" value="Ubiquitin-like_dom"/>
</dbReference>
<dbReference type="PANTHER" id="PTHR47187:SF1">
    <property type="entry name" value="NFATC2-INTERACTING PROTEIN"/>
    <property type="match status" value="1"/>
</dbReference>
<dbReference type="GO" id="GO:0005634">
    <property type="term" value="C:nucleus"/>
    <property type="evidence" value="ECO:0007669"/>
    <property type="project" value="UniProtKB-SubCell"/>
</dbReference>
<dbReference type="PROSITE" id="PS50053">
    <property type="entry name" value="UBIQUITIN_2"/>
    <property type="match status" value="1"/>
</dbReference>
<dbReference type="AlphaFoldDB" id="A0A3B0JXA2"/>
<reference evidence="7" key="1">
    <citation type="submission" date="2018-01" db="EMBL/GenBank/DDBJ databases">
        <authorList>
            <person name="Alioto T."/>
            <person name="Alioto T."/>
        </authorList>
    </citation>
    <scope>NUCLEOTIDE SEQUENCE [LARGE SCALE GENOMIC DNA]</scope>
</reference>
<feature type="compositionally biased region" description="Basic residues" evidence="3">
    <location>
        <begin position="105"/>
        <end position="114"/>
    </location>
</feature>
<dbReference type="Proteomes" id="UP000268350">
    <property type="component" value="Unassembled WGS sequence"/>
</dbReference>
<evidence type="ECO:0000256" key="1">
    <source>
        <dbReference type="ARBA" id="ARBA00004123"/>
    </source>
</evidence>
<feature type="region of interest" description="Disordered" evidence="3">
    <location>
        <begin position="85"/>
        <end position="222"/>
    </location>
</feature>
<evidence type="ECO:0000256" key="3">
    <source>
        <dbReference type="SAM" id="MobiDB-lite"/>
    </source>
</evidence>
<dbReference type="GO" id="GO:0045944">
    <property type="term" value="P:positive regulation of transcription by RNA polymerase II"/>
    <property type="evidence" value="ECO:0007669"/>
    <property type="project" value="TreeGrafter"/>
</dbReference>
<feature type="compositionally biased region" description="Basic and acidic residues" evidence="3">
    <location>
        <begin position="195"/>
        <end position="205"/>
    </location>
</feature>